<feature type="domain" description="PNPLA" evidence="5">
    <location>
        <begin position="31"/>
        <end position="217"/>
    </location>
</feature>
<gene>
    <name evidence="6" type="ORF">Q2T52_10195</name>
</gene>
<dbReference type="PANTHER" id="PTHR32176">
    <property type="entry name" value="XYLOSE ISOMERASE"/>
    <property type="match status" value="1"/>
</dbReference>
<dbReference type="CDD" id="cd07199">
    <property type="entry name" value="Pat17_PNPLA8_PNPLA9_like"/>
    <property type="match status" value="1"/>
</dbReference>
<evidence type="ECO:0000256" key="2">
    <source>
        <dbReference type="ARBA" id="ARBA00023098"/>
    </source>
</evidence>
<accession>A0ABT8SWV4</accession>
<dbReference type="PANTHER" id="PTHR32176:SF92">
    <property type="entry name" value="XYLOSE ISOMERASE"/>
    <property type="match status" value="1"/>
</dbReference>
<feature type="region of interest" description="Disordered" evidence="4">
    <location>
        <begin position="1"/>
        <end position="22"/>
    </location>
</feature>
<feature type="short sequence motif" description="GXSXG" evidence="3">
    <location>
        <begin position="69"/>
        <end position="73"/>
    </location>
</feature>
<dbReference type="NCBIfam" id="NF041079">
    <property type="entry name" value="CBASS_lipase"/>
    <property type="match status" value="1"/>
</dbReference>
<proteinExistence type="inferred from homology"/>
<feature type="active site" description="Nucleophile" evidence="3">
    <location>
        <position position="71"/>
    </location>
</feature>
<dbReference type="InterPro" id="IPR016035">
    <property type="entry name" value="Acyl_Trfase/lysoPLipase"/>
</dbReference>
<feature type="active site" description="Proton acceptor" evidence="3">
    <location>
        <position position="204"/>
    </location>
</feature>
<dbReference type="PROSITE" id="PS51635">
    <property type="entry name" value="PNPLA"/>
    <property type="match status" value="1"/>
</dbReference>
<evidence type="ECO:0000256" key="3">
    <source>
        <dbReference type="PROSITE-ProRule" id="PRU01161"/>
    </source>
</evidence>
<evidence type="ECO:0000313" key="6">
    <source>
        <dbReference type="EMBL" id="MDO1582471.1"/>
    </source>
</evidence>
<evidence type="ECO:0000313" key="7">
    <source>
        <dbReference type="Proteomes" id="UP001169006"/>
    </source>
</evidence>
<dbReference type="EMBL" id="JAUKWQ010000002">
    <property type="protein sequence ID" value="MDO1582471.1"/>
    <property type="molecule type" value="Genomic_DNA"/>
</dbReference>
<reference evidence="6" key="2">
    <citation type="submission" date="2023-07" db="EMBL/GenBank/DDBJ databases">
        <authorList>
            <person name="Sun H."/>
        </authorList>
    </citation>
    <scope>NUCLEOTIDE SEQUENCE</scope>
    <source>
        <strain evidence="6">05753</strain>
    </source>
</reference>
<comment type="caution">
    <text evidence="6">The sequence shown here is derived from an EMBL/GenBank/DDBJ whole genome shotgun (WGS) entry which is preliminary data.</text>
</comment>
<evidence type="ECO:0000259" key="5">
    <source>
        <dbReference type="PROSITE" id="PS51635"/>
    </source>
</evidence>
<dbReference type="RefSeq" id="WP_302076613.1">
    <property type="nucleotide sequence ID" value="NZ_JAUKWQ010000002.1"/>
</dbReference>
<keyword evidence="7" id="KW-1185">Reference proteome</keyword>
<name>A0ABT8SWV4_9HYPH</name>
<sequence length="356" mass="38913">MNYIAPPRSDGTNHRGRQKQPWPKDRLFRILSVDGGGIRGIFPAAYLAEIENRFLNGKAITSHFDMIAGTSTGGIVALGLAHGMTAKQVLEIYTERGDTIFPAPKGLGGLMKSVRFLTKPKHDQRILKDELLRIFGGKVLNDASTRLVIPTFEAVHGEPYIYKTPHHPDYQSDRHKTFVDAALHTTAAPAYFAAVDNNGHIMIDGGVWANNPVMNALVDVIACYDVPLENIRILSLGTGEEVLNLKQSQLTGGINGWGISVGVPPLFKMASRAQSKNAIGQAGLLVQRRNIVRIDVDERDQQIALDNVAQSKKELPRLARNTAESTGQLIDAMFLQDEADLFVPSLMKSTASNRGA</sequence>
<dbReference type="InterPro" id="IPR002641">
    <property type="entry name" value="PNPLA_dom"/>
</dbReference>
<keyword evidence="3" id="KW-0378">Hydrolase</keyword>
<dbReference type="Pfam" id="PF01734">
    <property type="entry name" value="Patatin"/>
    <property type="match status" value="1"/>
</dbReference>
<keyword evidence="3" id="KW-0442">Lipid degradation</keyword>
<dbReference type="Proteomes" id="UP001169006">
    <property type="component" value="Unassembled WGS sequence"/>
</dbReference>
<evidence type="ECO:0000256" key="1">
    <source>
        <dbReference type="ARBA" id="ARBA00010240"/>
    </source>
</evidence>
<dbReference type="Gene3D" id="3.40.1090.10">
    <property type="entry name" value="Cytosolic phospholipase A2 catalytic domain"/>
    <property type="match status" value="1"/>
</dbReference>
<organism evidence="6 7">
    <name type="scientific">Rhizobium oryzicola</name>
    <dbReference type="NCBI Taxonomy" id="1232668"/>
    <lineage>
        <taxon>Bacteria</taxon>
        <taxon>Pseudomonadati</taxon>
        <taxon>Pseudomonadota</taxon>
        <taxon>Alphaproteobacteria</taxon>
        <taxon>Hyphomicrobiales</taxon>
        <taxon>Rhizobiaceae</taxon>
        <taxon>Rhizobium/Agrobacterium group</taxon>
        <taxon>Rhizobium</taxon>
    </lineage>
</organism>
<feature type="short sequence motif" description="GXGXXG" evidence="3">
    <location>
        <begin position="35"/>
        <end position="40"/>
    </location>
</feature>
<reference evidence="6" key="1">
    <citation type="journal article" date="2015" name="Int. J. Syst. Evol. Microbiol.">
        <title>Rhizobium oryzicola sp. nov., potential plant-growth-promoting endophytic bacteria isolated from rice roots.</title>
        <authorList>
            <person name="Zhang X.X."/>
            <person name="Gao J.S."/>
            <person name="Cao Y.H."/>
            <person name="Sheirdil R.A."/>
            <person name="Wang X.C."/>
            <person name="Zhang L."/>
        </authorList>
    </citation>
    <scope>NUCLEOTIDE SEQUENCE</scope>
    <source>
        <strain evidence="6">05753</strain>
    </source>
</reference>
<protein>
    <submittedName>
        <fullName evidence="6">CBASS cGAMP-activated phospholipase</fullName>
    </submittedName>
</protein>
<evidence type="ECO:0000256" key="4">
    <source>
        <dbReference type="SAM" id="MobiDB-lite"/>
    </source>
</evidence>
<keyword evidence="2 3" id="KW-0443">Lipid metabolism</keyword>
<feature type="short sequence motif" description="DGA/G" evidence="3">
    <location>
        <begin position="204"/>
        <end position="206"/>
    </location>
</feature>
<dbReference type="SUPFAM" id="SSF52151">
    <property type="entry name" value="FabD/lysophospholipase-like"/>
    <property type="match status" value="1"/>
</dbReference>
<comment type="similarity">
    <text evidence="1">Belongs to the patatin family.</text>
</comment>